<dbReference type="EMBL" id="CP003065">
    <property type="protein sequence ID" value="AEV69238.1"/>
    <property type="molecule type" value="Genomic_DNA"/>
</dbReference>
<dbReference type="eggNOG" id="COG3677">
    <property type="taxonomic scope" value="Bacteria"/>
</dbReference>
<gene>
    <name evidence="1" type="ordered locus">Clocl_2674</name>
</gene>
<evidence type="ECO:0008006" key="3">
    <source>
        <dbReference type="Google" id="ProtNLM"/>
    </source>
</evidence>
<dbReference type="OrthoDB" id="2867419at2"/>
<dbReference type="Proteomes" id="UP000005435">
    <property type="component" value="Chromosome"/>
</dbReference>
<proteinExistence type="predicted"/>
<reference evidence="1 2" key="2">
    <citation type="journal article" date="2012" name="Stand. Genomic Sci.">
        <title>Complete Genome Sequence of Clostridium clariflavum DSM 19732.</title>
        <authorList>
            <person name="Izquierdo J.A."/>
            <person name="Goodwin L."/>
            <person name="Davenport K.W."/>
            <person name="Teshima H."/>
            <person name="Bruce D."/>
            <person name="Detter C."/>
            <person name="Tapia R."/>
            <person name="Han S."/>
            <person name="Land M."/>
            <person name="Hauser L."/>
            <person name="Jeffries C.D."/>
            <person name="Han J."/>
            <person name="Pitluck S."/>
            <person name="Nolan M."/>
            <person name="Chen A."/>
            <person name="Huntemann M."/>
            <person name="Mavromatis K."/>
            <person name="Mikhailova N."/>
            <person name="Liolios K."/>
            <person name="Woyke T."/>
            <person name="Lynd L.R."/>
        </authorList>
    </citation>
    <scope>NUCLEOTIDE SEQUENCE [LARGE SCALE GENOMIC DNA]</scope>
    <source>
        <strain evidence="2">DSM 19732 / NBRC 101661 / EBR45</strain>
    </source>
</reference>
<sequence length="196" mass="23846">MQYIFTVKEGIHKYVRLGRHYSFPSSPIKRCHNSKCNKMVKFKKHGFYERYFYSKEYKGQILIRRYICPLYRSTISYIPHFCLSRFINALNHIFKYLYKSFYRKGTINSLIKHLNRKHDLQFSRQILYYYRKKFVENIDMIQNGIRQVIHGVKLPDEKFEKTEKARNVLAIINEHSNIHSFSQKYHQANTKIFLAK</sequence>
<name>G8M279_ACECE</name>
<evidence type="ECO:0000313" key="2">
    <source>
        <dbReference type="Proteomes" id="UP000005435"/>
    </source>
</evidence>
<evidence type="ECO:0000313" key="1">
    <source>
        <dbReference type="EMBL" id="AEV69238.1"/>
    </source>
</evidence>
<protein>
    <recommendedName>
        <fullName evidence="3">Zinc-finger of transposase IS204/IS1001/IS1096/IS1165</fullName>
    </recommendedName>
</protein>
<organism evidence="1 2">
    <name type="scientific">Acetivibrio clariflavus (strain DSM 19732 / NBRC 101661 / EBR45)</name>
    <name type="common">Clostridium clariflavum</name>
    <dbReference type="NCBI Taxonomy" id="720554"/>
    <lineage>
        <taxon>Bacteria</taxon>
        <taxon>Bacillati</taxon>
        <taxon>Bacillota</taxon>
        <taxon>Clostridia</taxon>
        <taxon>Eubacteriales</taxon>
        <taxon>Oscillospiraceae</taxon>
        <taxon>Acetivibrio</taxon>
    </lineage>
</organism>
<dbReference type="AlphaFoldDB" id="G8M279"/>
<dbReference type="KEGG" id="ccl:Clocl_2674"/>
<dbReference type="HOGENOM" id="CLU_112930_0_0_9"/>
<reference evidence="2" key="1">
    <citation type="submission" date="2011-12" db="EMBL/GenBank/DDBJ databases">
        <title>Complete sequence of Clostridium clariflavum DSM 19732.</title>
        <authorList>
            <consortium name="US DOE Joint Genome Institute"/>
            <person name="Lucas S."/>
            <person name="Han J."/>
            <person name="Lapidus A."/>
            <person name="Cheng J.-F."/>
            <person name="Goodwin L."/>
            <person name="Pitluck S."/>
            <person name="Peters L."/>
            <person name="Teshima H."/>
            <person name="Detter J.C."/>
            <person name="Han C."/>
            <person name="Tapia R."/>
            <person name="Land M."/>
            <person name="Hauser L."/>
            <person name="Kyrpides N."/>
            <person name="Ivanova N."/>
            <person name="Pagani I."/>
            <person name="Kitzmiller T."/>
            <person name="Lynd L."/>
            <person name="Izquierdo J."/>
            <person name="Woyke T."/>
        </authorList>
    </citation>
    <scope>NUCLEOTIDE SEQUENCE [LARGE SCALE GENOMIC DNA]</scope>
    <source>
        <strain evidence="2">DSM 19732 / NBRC 101661 / EBR45</strain>
    </source>
</reference>
<accession>G8M279</accession>
<keyword evidence="2" id="KW-1185">Reference proteome</keyword>
<dbReference type="RefSeq" id="WP_014255796.1">
    <property type="nucleotide sequence ID" value="NC_016627.1"/>
</dbReference>